<dbReference type="SUPFAM" id="SSF50118">
    <property type="entry name" value="Cell growth inhibitor/plasmid maintenance toxic component"/>
    <property type="match status" value="1"/>
</dbReference>
<dbReference type="RefSeq" id="WP_083509984.1">
    <property type="nucleotide sequence ID" value="NZ_JBHLVN010000077.1"/>
</dbReference>
<evidence type="ECO:0000256" key="1">
    <source>
        <dbReference type="ARBA" id="ARBA00007521"/>
    </source>
</evidence>
<evidence type="ECO:0000256" key="2">
    <source>
        <dbReference type="ARBA" id="ARBA00022649"/>
    </source>
</evidence>
<comment type="caution">
    <text evidence="3">The sequence shown here is derived from an EMBL/GenBank/DDBJ whole genome shotgun (WGS) entry which is preliminary data.</text>
</comment>
<dbReference type="Gene3D" id="2.30.30.110">
    <property type="match status" value="1"/>
</dbReference>
<keyword evidence="2" id="KW-1277">Toxin-antitoxin system</keyword>
<protein>
    <submittedName>
        <fullName evidence="3">Type II toxin-antitoxin system PemK/MazF family toxin</fullName>
    </submittedName>
</protein>
<dbReference type="EMBL" id="JBHLVN010000077">
    <property type="protein sequence ID" value="MFC0298442.1"/>
    <property type="molecule type" value="Genomic_DNA"/>
</dbReference>
<accession>A0ABV6GXT4</accession>
<dbReference type="InterPro" id="IPR011067">
    <property type="entry name" value="Plasmid_toxin/cell-grow_inhib"/>
</dbReference>
<comment type="similarity">
    <text evidence="1">Belongs to the PemK/MazF family.</text>
</comment>
<gene>
    <name evidence="3" type="ORF">ACFFHQ_13615</name>
</gene>
<name>A0ABV6GXT4_9BACL</name>
<dbReference type="Proteomes" id="UP001589785">
    <property type="component" value="Unassembled WGS sequence"/>
</dbReference>
<evidence type="ECO:0000313" key="4">
    <source>
        <dbReference type="Proteomes" id="UP001589785"/>
    </source>
</evidence>
<keyword evidence="4" id="KW-1185">Reference proteome</keyword>
<organism evidence="3 4">
    <name type="scientific">Geobacillus jurassicus</name>
    <dbReference type="NCBI Taxonomy" id="235932"/>
    <lineage>
        <taxon>Bacteria</taxon>
        <taxon>Bacillati</taxon>
        <taxon>Bacillota</taxon>
        <taxon>Bacilli</taxon>
        <taxon>Bacillales</taxon>
        <taxon>Anoxybacillaceae</taxon>
        <taxon>Geobacillus</taxon>
    </lineage>
</organism>
<proteinExistence type="inferred from homology"/>
<sequence>MRGEIWVYMDVESSKRRQGVIIADGGTIADIDVTLAKVTSQGIRNMFDVPIEHWKEAGLNKPSVVRCSKLKTVSSVELLFKVGSLHHEDLQRVMDAVIKYITAGGQKIKHFNYCMPRMCIL</sequence>
<dbReference type="InterPro" id="IPR003477">
    <property type="entry name" value="PemK-like"/>
</dbReference>
<evidence type="ECO:0000313" key="3">
    <source>
        <dbReference type="EMBL" id="MFC0298442.1"/>
    </source>
</evidence>
<dbReference type="Pfam" id="PF02452">
    <property type="entry name" value="PemK_toxin"/>
    <property type="match status" value="1"/>
</dbReference>
<reference evidence="3 4" key="1">
    <citation type="submission" date="2024-09" db="EMBL/GenBank/DDBJ databases">
        <authorList>
            <person name="Sun Q."/>
            <person name="Mori K."/>
        </authorList>
    </citation>
    <scope>NUCLEOTIDE SEQUENCE [LARGE SCALE GENOMIC DNA]</scope>
    <source>
        <strain evidence="3 4">CCM 7224</strain>
    </source>
</reference>